<sequence length="276" mass="28990">MIALGRMIADHAFPTRFDSLVPIGHLTVFFSGLAVLTGAMMGLDPRSLGEMPVWLKPFKFSVSFAILFGTYALIVARLSTPFRHSIFLLGAIVSSGAAALGEIAYISAQAARGEASHFNDSSPYHEAMYGLMGLGATILMIGVAVVGAAATLDGRTRFDGSTRLGIALGTALTVVLTFWVAGALAGNGGRYIGLPTPGGPRIPVLGWSREVGDLRPAHFLSLHALQVLPLAGWLIGRVGIGRSAVWFFAAFYAALTCLVFFQALSGAPLALALPSW</sequence>
<feature type="transmembrane region" description="Helical" evidence="1">
    <location>
        <begin position="217"/>
        <end position="236"/>
    </location>
</feature>
<dbReference type="Proteomes" id="UP000049222">
    <property type="component" value="Unassembled WGS sequence"/>
</dbReference>
<keyword evidence="1" id="KW-0812">Transmembrane</keyword>
<feature type="transmembrane region" description="Helical" evidence="1">
    <location>
        <begin position="128"/>
        <end position="152"/>
    </location>
</feature>
<name>A0A0M6YHR5_9RHOB</name>
<keyword evidence="3" id="KW-1185">Reference proteome</keyword>
<feature type="transmembrane region" description="Helical" evidence="1">
    <location>
        <begin position="86"/>
        <end position="108"/>
    </location>
</feature>
<feature type="transmembrane region" description="Helical" evidence="1">
    <location>
        <begin position="60"/>
        <end position="79"/>
    </location>
</feature>
<dbReference type="EMBL" id="CXSU01000011">
    <property type="protein sequence ID" value="CTQ49464.1"/>
    <property type="molecule type" value="Genomic_DNA"/>
</dbReference>
<dbReference type="OrthoDB" id="343560at2"/>
<reference evidence="2 3" key="1">
    <citation type="submission" date="2015-07" db="EMBL/GenBank/DDBJ databases">
        <authorList>
            <person name="Noorani M."/>
        </authorList>
    </citation>
    <scope>NUCLEOTIDE SEQUENCE [LARGE SCALE GENOMIC DNA]</scope>
    <source>
        <strain evidence="2 3">CECT 7802</strain>
    </source>
</reference>
<dbReference type="AlphaFoldDB" id="A0A0M6YHR5"/>
<proteinExistence type="predicted"/>
<keyword evidence="1" id="KW-1133">Transmembrane helix</keyword>
<dbReference type="STRING" id="420998.JDO7802_01478"/>
<dbReference type="RefSeq" id="WP_055084076.1">
    <property type="nucleotide sequence ID" value="NZ_CXSU01000011.1"/>
</dbReference>
<gene>
    <name evidence="2" type="ORF">JDO7802_01478</name>
</gene>
<evidence type="ECO:0000313" key="2">
    <source>
        <dbReference type="EMBL" id="CTQ49464.1"/>
    </source>
</evidence>
<feature type="transmembrane region" description="Helical" evidence="1">
    <location>
        <begin position="243"/>
        <end position="264"/>
    </location>
</feature>
<evidence type="ECO:0000256" key="1">
    <source>
        <dbReference type="SAM" id="Phobius"/>
    </source>
</evidence>
<feature type="transmembrane region" description="Helical" evidence="1">
    <location>
        <begin position="164"/>
        <end position="185"/>
    </location>
</feature>
<protein>
    <submittedName>
        <fullName evidence="2">Uncharacterized protein</fullName>
    </submittedName>
</protein>
<evidence type="ECO:0000313" key="3">
    <source>
        <dbReference type="Proteomes" id="UP000049222"/>
    </source>
</evidence>
<keyword evidence="1" id="KW-0472">Membrane</keyword>
<feature type="transmembrane region" description="Helical" evidence="1">
    <location>
        <begin position="20"/>
        <end position="40"/>
    </location>
</feature>
<accession>A0A0M6YHR5</accession>
<organism evidence="2 3">
    <name type="scientific">Jannaschia donghaensis</name>
    <dbReference type="NCBI Taxonomy" id="420998"/>
    <lineage>
        <taxon>Bacteria</taxon>
        <taxon>Pseudomonadati</taxon>
        <taxon>Pseudomonadota</taxon>
        <taxon>Alphaproteobacteria</taxon>
        <taxon>Rhodobacterales</taxon>
        <taxon>Roseobacteraceae</taxon>
        <taxon>Jannaschia</taxon>
    </lineage>
</organism>